<evidence type="ECO:0000256" key="5">
    <source>
        <dbReference type="SAM" id="MobiDB-lite"/>
    </source>
</evidence>
<comment type="caution">
    <text evidence="7">The sequence shown here is derived from an EMBL/GenBank/DDBJ whole genome shotgun (WGS) entry which is preliminary data.</text>
</comment>
<dbReference type="SUPFAM" id="SSF47676">
    <property type="entry name" value="Conserved domain common to transcription factors TFIIS, elongin A, CRSP70"/>
    <property type="match status" value="1"/>
</dbReference>
<reference evidence="7 8" key="1">
    <citation type="submission" date="2024-08" db="EMBL/GenBank/DDBJ databases">
        <title>Insights into the chromosomal genome structure of Flemingia macrophylla.</title>
        <authorList>
            <person name="Ding Y."/>
            <person name="Zhao Y."/>
            <person name="Bi W."/>
            <person name="Wu M."/>
            <person name="Zhao G."/>
            <person name="Gong Y."/>
            <person name="Li W."/>
            <person name="Zhang P."/>
        </authorList>
    </citation>
    <scope>NUCLEOTIDE SEQUENCE [LARGE SCALE GENOMIC DNA]</scope>
    <source>
        <strain evidence="7">DYQJB</strain>
        <tissue evidence="7">Leaf</tissue>
    </source>
</reference>
<evidence type="ECO:0000313" key="7">
    <source>
        <dbReference type="EMBL" id="KAL2326032.1"/>
    </source>
</evidence>
<feature type="compositionally biased region" description="Basic and acidic residues" evidence="5">
    <location>
        <begin position="101"/>
        <end position="114"/>
    </location>
</feature>
<organism evidence="7 8">
    <name type="scientific">Flemingia macrophylla</name>
    <dbReference type="NCBI Taxonomy" id="520843"/>
    <lineage>
        <taxon>Eukaryota</taxon>
        <taxon>Viridiplantae</taxon>
        <taxon>Streptophyta</taxon>
        <taxon>Embryophyta</taxon>
        <taxon>Tracheophyta</taxon>
        <taxon>Spermatophyta</taxon>
        <taxon>Magnoliopsida</taxon>
        <taxon>eudicotyledons</taxon>
        <taxon>Gunneridae</taxon>
        <taxon>Pentapetalae</taxon>
        <taxon>rosids</taxon>
        <taxon>fabids</taxon>
        <taxon>Fabales</taxon>
        <taxon>Fabaceae</taxon>
        <taxon>Papilionoideae</taxon>
        <taxon>50 kb inversion clade</taxon>
        <taxon>NPAAA clade</taxon>
        <taxon>indigoferoid/millettioid clade</taxon>
        <taxon>Phaseoleae</taxon>
        <taxon>Flemingia</taxon>
    </lineage>
</organism>
<dbReference type="InterPro" id="IPR017923">
    <property type="entry name" value="TFIIS_N"/>
</dbReference>
<feature type="compositionally biased region" description="Polar residues" evidence="5">
    <location>
        <begin position="298"/>
        <end position="315"/>
    </location>
</feature>
<dbReference type="Gene3D" id="1.20.930.10">
    <property type="entry name" value="Conserved domain common to transcription factors TFIIS, elongin A, CRSP70"/>
    <property type="match status" value="1"/>
</dbReference>
<dbReference type="InterPro" id="IPR035441">
    <property type="entry name" value="TFIIS/LEDGF_dom_sf"/>
</dbReference>
<dbReference type="Proteomes" id="UP001603857">
    <property type="component" value="Unassembled WGS sequence"/>
</dbReference>
<dbReference type="AlphaFoldDB" id="A0ABD1LR99"/>
<comment type="subcellular location">
    <subcellularLocation>
        <location evidence="1 3">Nucleus</location>
    </subcellularLocation>
</comment>
<name>A0ABD1LR99_9FABA</name>
<feature type="compositionally biased region" description="Basic and acidic residues" evidence="5">
    <location>
        <begin position="380"/>
        <end position="390"/>
    </location>
</feature>
<feature type="region of interest" description="Disordered" evidence="5">
    <location>
        <begin position="429"/>
        <end position="454"/>
    </location>
</feature>
<evidence type="ECO:0000259" key="6">
    <source>
        <dbReference type="PROSITE" id="PS51319"/>
    </source>
</evidence>
<proteinExistence type="predicted"/>
<feature type="compositionally biased region" description="Basic residues" evidence="5">
    <location>
        <begin position="436"/>
        <end position="454"/>
    </location>
</feature>
<dbReference type="EMBL" id="JBGMDY010000008">
    <property type="protein sequence ID" value="KAL2326032.1"/>
    <property type="molecule type" value="Genomic_DNA"/>
</dbReference>
<evidence type="ECO:0000256" key="3">
    <source>
        <dbReference type="PROSITE-ProRule" id="PRU00649"/>
    </source>
</evidence>
<feature type="domain" description="TFIIS N-terminal" evidence="6">
    <location>
        <begin position="145"/>
        <end position="220"/>
    </location>
</feature>
<dbReference type="GO" id="GO:0005634">
    <property type="term" value="C:nucleus"/>
    <property type="evidence" value="ECO:0007669"/>
    <property type="project" value="UniProtKB-SubCell"/>
</dbReference>
<evidence type="ECO:0000313" key="8">
    <source>
        <dbReference type="Proteomes" id="UP001603857"/>
    </source>
</evidence>
<feature type="region of interest" description="Disordered" evidence="5">
    <location>
        <begin position="229"/>
        <end position="390"/>
    </location>
</feature>
<evidence type="ECO:0000256" key="1">
    <source>
        <dbReference type="ARBA" id="ARBA00004123"/>
    </source>
</evidence>
<dbReference type="PANTHER" id="PTHR46554:SF2">
    <property type="entry name" value="TFIIS N-TERMINAL DOMAIN-CONTAINING PROTEIN"/>
    <property type="match status" value="1"/>
</dbReference>
<gene>
    <name evidence="7" type="ORF">Fmac_025090</name>
</gene>
<keyword evidence="4" id="KW-0175">Coiled coil</keyword>
<feature type="region of interest" description="Disordered" evidence="5">
    <location>
        <begin position="99"/>
        <end position="121"/>
    </location>
</feature>
<dbReference type="PROSITE" id="PS51319">
    <property type="entry name" value="TFIIS_N"/>
    <property type="match status" value="1"/>
</dbReference>
<dbReference type="PANTHER" id="PTHR46554">
    <property type="entry name" value="MEDIATOR OF RNA POLYMERASE II TRANSCRIPTION SUBUNIT 26A-RELATED"/>
    <property type="match status" value="1"/>
</dbReference>
<protein>
    <recommendedName>
        <fullName evidence="6">TFIIS N-terminal domain-containing protein</fullName>
    </recommendedName>
</protein>
<feature type="compositionally biased region" description="Basic and acidic residues" evidence="5">
    <location>
        <begin position="279"/>
        <end position="295"/>
    </location>
</feature>
<dbReference type="InterPro" id="IPR003617">
    <property type="entry name" value="TFIIS/CRSP70_N_sub"/>
</dbReference>
<evidence type="ECO:0000256" key="4">
    <source>
        <dbReference type="SAM" id="Coils"/>
    </source>
</evidence>
<sequence length="454" mass="50296">MMKMNKGSLDYWRNYFGAANSDIFGVIDHAIMVAASDCPKEFRLRRDGIAERLFSCRLSRCLGCERVELAVPVDDDHGEGSGGCKSGFDGDGAEFECEAGASKESKVNSTRDDPGEMNMNQVSNYSFGEAEALTDEIEEESQYVEEVFRIKDVLLNSEEESDSMLFDSLRRLQLMELTVDLLKATEIGKAVNPLRKHGSSKICKLARTLIDSWKEMVDGWVKATTAIAGSEGTPDSVNPSVVDDEEGLPSPPMDEGALFAAPTGSMELSQFFDGMDDDGNPRHSGEFIKNGEHGRRPSLNSQNTVKRKPQASNEANIIAKESKGQQPNKNEASVRLNKPGSSDSGAGRPPKSTMQKKGNIEQKMQQNPVKSTIPKNPHVRQLDKFKGSDDASVHVKLEATKRKLQERYQQVENAKRQRTVQVMELHDLPKQGIGHRNPHVKPGNHKKQWGHGRK</sequence>
<feature type="compositionally biased region" description="Polar residues" evidence="5">
    <location>
        <begin position="352"/>
        <end position="374"/>
    </location>
</feature>
<evidence type="ECO:0000256" key="2">
    <source>
        <dbReference type="ARBA" id="ARBA00023242"/>
    </source>
</evidence>
<dbReference type="SMART" id="SM00509">
    <property type="entry name" value="TFS2N"/>
    <property type="match status" value="1"/>
</dbReference>
<accession>A0ABD1LR99</accession>
<keyword evidence="2 3" id="KW-0539">Nucleus</keyword>
<keyword evidence="8" id="KW-1185">Reference proteome</keyword>
<feature type="coiled-coil region" evidence="4">
    <location>
        <begin position="394"/>
        <end position="421"/>
    </location>
</feature>
<dbReference type="CDD" id="cd00183">
    <property type="entry name" value="TFIIS_I"/>
    <property type="match status" value="1"/>
</dbReference>
<dbReference type="Pfam" id="PF08711">
    <property type="entry name" value="Med26"/>
    <property type="match status" value="1"/>
</dbReference>